<feature type="binding site" description="axial binding residue" evidence="6">
    <location>
        <position position="38"/>
    </location>
    <ligand>
        <name>heme c</name>
        <dbReference type="ChEBI" id="CHEBI:61717"/>
    </ligand>
    <ligandPart>
        <name>Fe</name>
        <dbReference type="ChEBI" id="CHEBI:18248"/>
    </ligandPart>
</feature>
<evidence type="ECO:0000256" key="4">
    <source>
        <dbReference type="ARBA" id="ARBA00022982"/>
    </source>
</evidence>
<keyword evidence="4" id="KW-0249">Electron transport</keyword>
<evidence type="ECO:0000259" key="8">
    <source>
        <dbReference type="PROSITE" id="PS51007"/>
    </source>
</evidence>
<feature type="domain" description="Cytochrome c" evidence="8">
    <location>
        <begin position="12"/>
        <end position="109"/>
    </location>
</feature>
<dbReference type="EMBL" id="JACHLP010000001">
    <property type="protein sequence ID" value="MBB4841718.1"/>
    <property type="molecule type" value="Genomic_DNA"/>
</dbReference>
<comment type="PTM">
    <text evidence="6">Binds 1 heme c group covalently per subunit.</text>
</comment>
<feature type="binding site" description="covalent" evidence="6">
    <location>
        <position position="42"/>
    </location>
    <ligand>
        <name>heme c</name>
        <dbReference type="ChEBI" id="CHEBI:61717"/>
    </ligand>
</feature>
<dbReference type="Proteomes" id="UP000562027">
    <property type="component" value="Unassembled WGS sequence"/>
</dbReference>
<dbReference type="RefSeq" id="WP_184295227.1">
    <property type="nucleotide sequence ID" value="NZ_JACHLP010000001.1"/>
</dbReference>
<dbReference type="GO" id="GO:0009055">
    <property type="term" value="F:electron transfer activity"/>
    <property type="evidence" value="ECO:0007669"/>
    <property type="project" value="InterPro"/>
</dbReference>
<keyword evidence="7" id="KW-0732">Signal</keyword>
<feature type="signal peptide" evidence="7">
    <location>
        <begin position="1"/>
        <end position="23"/>
    </location>
</feature>
<evidence type="ECO:0000256" key="5">
    <source>
        <dbReference type="ARBA" id="ARBA00023004"/>
    </source>
</evidence>
<sequence>MKSSLTKTVLTLSAALGAGVFFAAPAFANADLAQKKNCMACHAVDKKLVGPAFKDVATKYAKDKGAAATLASKIIKGGSGVWGPVPMPANSQVSEAEAKQLVSWILSVK</sequence>
<accession>A0A840L678</accession>
<dbReference type="Gene3D" id="1.10.760.10">
    <property type="entry name" value="Cytochrome c-like domain"/>
    <property type="match status" value="1"/>
</dbReference>
<dbReference type="AlphaFoldDB" id="A0A840L678"/>
<dbReference type="SUPFAM" id="SSF46626">
    <property type="entry name" value="Cytochrome c"/>
    <property type="match status" value="1"/>
</dbReference>
<keyword evidence="3 6" id="KW-0479">Metal-binding</keyword>
<keyword evidence="10" id="KW-1185">Reference proteome</keyword>
<feature type="binding site" description="covalent" evidence="6">
    <location>
        <position position="87"/>
    </location>
    <ligand>
        <name>heme c</name>
        <dbReference type="ChEBI" id="CHEBI:61717"/>
    </ligand>
</feature>
<keyword evidence="5 6" id="KW-0408">Iron</keyword>
<name>A0A840L678_9BURK</name>
<dbReference type="InterPro" id="IPR036909">
    <property type="entry name" value="Cyt_c-like_dom_sf"/>
</dbReference>
<protein>
    <submittedName>
        <fullName evidence="9">Cytochrome c</fullName>
    </submittedName>
</protein>
<evidence type="ECO:0000313" key="10">
    <source>
        <dbReference type="Proteomes" id="UP000562027"/>
    </source>
</evidence>
<proteinExistence type="predicted"/>
<evidence type="ECO:0000256" key="6">
    <source>
        <dbReference type="PIRSR" id="PIRSR602324-1"/>
    </source>
</evidence>
<keyword evidence="1" id="KW-0813">Transport</keyword>
<evidence type="ECO:0000256" key="2">
    <source>
        <dbReference type="ARBA" id="ARBA00022617"/>
    </source>
</evidence>
<evidence type="ECO:0000256" key="7">
    <source>
        <dbReference type="SAM" id="SignalP"/>
    </source>
</evidence>
<evidence type="ECO:0000256" key="1">
    <source>
        <dbReference type="ARBA" id="ARBA00022448"/>
    </source>
</evidence>
<evidence type="ECO:0000313" key="9">
    <source>
        <dbReference type="EMBL" id="MBB4841718.1"/>
    </source>
</evidence>
<reference evidence="9 10" key="1">
    <citation type="submission" date="2020-08" db="EMBL/GenBank/DDBJ databases">
        <title>Functional genomics of gut bacteria from endangered species of beetles.</title>
        <authorList>
            <person name="Carlos-Shanley C."/>
        </authorList>
    </citation>
    <scope>NUCLEOTIDE SEQUENCE [LARGE SCALE GENOMIC DNA]</scope>
    <source>
        <strain evidence="9 10">S00239</strain>
    </source>
</reference>
<organism evidence="9 10">
    <name type="scientific">Roseateles oligotrophus</name>
    <dbReference type="NCBI Taxonomy" id="1769250"/>
    <lineage>
        <taxon>Bacteria</taxon>
        <taxon>Pseudomonadati</taxon>
        <taxon>Pseudomonadota</taxon>
        <taxon>Betaproteobacteria</taxon>
        <taxon>Burkholderiales</taxon>
        <taxon>Sphaerotilaceae</taxon>
        <taxon>Roseateles</taxon>
    </lineage>
</organism>
<dbReference type="GO" id="GO:0020037">
    <property type="term" value="F:heme binding"/>
    <property type="evidence" value="ECO:0007669"/>
    <property type="project" value="InterPro"/>
</dbReference>
<keyword evidence="2 6" id="KW-0349">Heme</keyword>
<feature type="chain" id="PRO_5032771653" evidence="7">
    <location>
        <begin position="24"/>
        <end position="109"/>
    </location>
</feature>
<dbReference type="PRINTS" id="PR00606">
    <property type="entry name" value="CYTCHROMECID"/>
</dbReference>
<dbReference type="PROSITE" id="PS51007">
    <property type="entry name" value="CYTC"/>
    <property type="match status" value="1"/>
</dbReference>
<dbReference type="InterPro" id="IPR009056">
    <property type="entry name" value="Cyt_c-like_dom"/>
</dbReference>
<dbReference type="InterPro" id="IPR002324">
    <property type="entry name" value="Cyt_c_ID"/>
</dbReference>
<dbReference type="Pfam" id="PF00034">
    <property type="entry name" value="Cytochrom_C"/>
    <property type="match status" value="1"/>
</dbReference>
<dbReference type="GO" id="GO:0005506">
    <property type="term" value="F:iron ion binding"/>
    <property type="evidence" value="ECO:0007669"/>
    <property type="project" value="InterPro"/>
</dbReference>
<comment type="caution">
    <text evidence="9">The sequence shown here is derived from an EMBL/GenBank/DDBJ whole genome shotgun (WGS) entry which is preliminary data.</text>
</comment>
<evidence type="ECO:0000256" key="3">
    <source>
        <dbReference type="ARBA" id="ARBA00022723"/>
    </source>
</evidence>
<gene>
    <name evidence="9" type="ORF">HNP55_000213</name>
</gene>